<accession>A0A2H1VNT0</accession>
<organism evidence="1">
    <name type="scientific">Spodoptera frugiperda</name>
    <name type="common">Fall armyworm</name>
    <dbReference type="NCBI Taxonomy" id="7108"/>
    <lineage>
        <taxon>Eukaryota</taxon>
        <taxon>Metazoa</taxon>
        <taxon>Ecdysozoa</taxon>
        <taxon>Arthropoda</taxon>
        <taxon>Hexapoda</taxon>
        <taxon>Insecta</taxon>
        <taxon>Pterygota</taxon>
        <taxon>Neoptera</taxon>
        <taxon>Endopterygota</taxon>
        <taxon>Lepidoptera</taxon>
        <taxon>Glossata</taxon>
        <taxon>Ditrysia</taxon>
        <taxon>Noctuoidea</taxon>
        <taxon>Noctuidae</taxon>
        <taxon>Amphipyrinae</taxon>
        <taxon>Spodoptera</taxon>
    </lineage>
</organism>
<protein>
    <submittedName>
        <fullName evidence="1">SFRICE_026181</fullName>
    </submittedName>
</protein>
<dbReference type="AlphaFoldDB" id="A0A2H1VNT0"/>
<gene>
    <name evidence="1" type="ORF">SFRICE_026181</name>
</gene>
<name>A0A2H1VNT0_SPOFR</name>
<reference evidence="1" key="1">
    <citation type="submission" date="2016-07" db="EMBL/GenBank/DDBJ databases">
        <authorList>
            <person name="Bretaudeau A."/>
        </authorList>
    </citation>
    <scope>NUCLEOTIDE SEQUENCE</scope>
    <source>
        <strain evidence="1">Rice</strain>
        <tissue evidence="1">Whole body</tissue>
    </source>
</reference>
<evidence type="ECO:0000313" key="1">
    <source>
        <dbReference type="EMBL" id="SOQ41914.1"/>
    </source>
</evidence>
<proteinExistence type="predicted"/>
<dbReference type="EMBL" id="ODYU01003319">
    <property type="protein sequence ID" value="SOQ41914.1"/>
    <property type="molecule type" value="Genomic_DNA"/>
</dbReference>
<sequence>MSDGRDSPSQKGLRDRVHFFEKVWSGQSSNDTVDATTDVDEIERRIEQRKRRPESPKIEVKLKHTRDGESPTKTFESSFPNLKLRHVEPVEEVEKFERQVEEGDLAAGVRFVKFERVVKRTVTETRSEDRAESPQHEWYSEYKQQTWQSAPRKEYLRSKSEYDSHIAEIRGKSAKIKLEELVTIKYKLIIKSNWKLIDILLLNRAGCASEIHFI</sequence>